<dbReference type="AlphaFoldDB" id="A0A366XG83"/>
<organism evidence="1 2">
    <name type="scientific">Phaeobacter gallaeciensis</name>
    <dbReference type="NCBI Taxonomy" id="60890"/>
    <lineage>
        <taxon>Bacteria</taxon>
        <taxon>Pseudomonadati</taxon>
        <taxon>Pseudomonadota</taxon>
        <taxon>Alphaproteobacteria</taxon>
        <taxon>Rhodobacterales</taxon>
        <taxon>Roseobacteraceae</taxon>
        <taxon>Phaeobacter</taxon>
    </lineage>
</organism>
<evidence type="ECO:0000313" key="2">
    <source>
        <dbReference type="Proteomes" id="UP000252706"/>
    </source>
</evidence>
<reference evidence="1 2" key="1">
    <citation type="submission" date="2018-07" db="EMBL/GenBank/DDBJ databases">
        <title>Modular assembly of carbohydrate-degrading microbial communities in the ocean.</title>
        <authorList>
            <person name="Enke T.N."/>
            <person name="Datta M.S."/>
            <person name="Schwartzman J.A."/>
            <person name="Cermak N."/>
            <person name="Schmitz D.A."/>
            <person name="Barrere J."/>
            <person name="Cordero O.X."/>
        </authorList>
    </citation>
    <scope>NUCLEOTIDE SEQUENCE [LARGE SCALE GENOMIC DNA]</scope>
    <source>
        <strain evidence="1 2">C3M10</strain>
    </source>
</reference>
<protein>
    <recommendedName>
        <fullName evidence="3">Protein ImuA</fullName>
    </recommendedName>
</protein>
<accession>A0A366XG83</accession>
<sequence length="222" mass="24275">MAALNSKYYNKLRQRSSFDLPLSLRYKVTMTPQSIPFFPPTNGRAHEVCGAGAYFFAFTLAGKLGGQILWVREGWLSEQINPIGFGEFVDPQALLVSVANDQTEVLAVAEEALRSGAISLVIAEINKPLGLTAGRRLQLAARDGKSTALVIIPQDMGSNAAETRWQCTPVFDQDDSTLQCWNLIKNKSGTLGAWYVRWDTASRHLRMVSPAGERAGSKGSPD</sequence>
<proteinExistence type="predicted"/>
<dbReference type="InterPro" id="IPR027417">
    <property type="entry name" value="P-loop_NTPase"/>
</dbReference>
<dbReference type="SUPFAM" id="SSF52540">
    <property type="entry name" value="P-loop containing nucleoside triphosphate hydrolases"/>
    <property type="match status" value="1"/>
</dbReference>
<dbReference type="RefSeq" id="WP_113821464.1">
    <property type="nucleotide sequence ID" value="NZ_QOCE01000002.1"/>
</dbReference>
<evidence type="ECO:0000313" key="1">
    <source>
        <dbReference type="EMBL" id="RBW62616.1"/>
    </source>
</evidence>
<comment type="caution">
    <text evidence="1">The sequence shown here is derived from an EMBL/GenBank/DDBJ whole genome shotgun (WGS) entry which is preliminary data.</text>
</comment>
<name>A0A366XG83_9RHOB</name>
<dbReference type="Proteomes" id="UP000252706">
    <property type="component" value="Unassembled WGS sequence"/>
</dbReference>
<dbReference type="Gene3D" id="3.40.50.300">
    <property type="entry name" value="P-loop containing nucleotide triphosphate hydrolases"/>
    <property type="match status" value="1"/>
</dbReference>
<evidence type="ECO:0008006" key="3">
    <source>
        <dbReference type="Google" id="ProtNLM"/>
    </source>
</evidence>
<gene>
    <name evidence="1" type="ORF">DS909_00415</name>
</gene>
<dbReference type="EMBL" id="QOCE01000002">
    <property type="protein sequence ID" value="RBW62616.1"/>
    <property type="molecule type" value="Genomic_DNA"/>
</dbReference>